<feature type="active site" evidence="8">
    <location>
        <position position="564"/>
    </location>
</feature>
<comment type="catalytic activity">
    <reaction evidence="1 9">
        <text>Endohydrolysis of (1-&gt;4)-beta-D-glucosidic linkages in cellulose, lichenin and cereal beta-D-glucans.</text>
        <dbReference type="EC" id="3.2.1.4"/>
    </reaction>
</comment>
<sequence>MNNTMLSSYPKHFTTIPIPLSSKSQHRHVHSLLRFPIKCSSSSDSNNNNTTSINGNSKDSQPDTPPNTVEIRFSRRPSRRRKQKEEEMMNAGKQVVKAKPPPKDWESMNLTEKAIELYVGEKGLLFWLNKFAYASIFIIIGGWILFRFVGPALDLYQLDTPTPLAPESMFKEEDTHQVVDKYANALSIAMQFFDVQKSGKLVNNKIAWRGDSAMGDGSEVNLDLSKGMYDAGDHVKFGFPMAFTATVLSWAILEYGNHMNMVKQLENAQESLKWITDFLINAHPSENVLYIQVGEPKLDHTCWERPEAMTGKRPLTQVNASYPGTDVAAESAAAMAAASLVFKSIDSAYSGTLLKHAKQLFKFADTYRGSYSISIPKVKDFYNSTGFGDELLWAASWLYHASGDKSYLTYVATNGNAFANWGNPSWFSWENKLAGVQVLLSRVNLFGSKEDISLQLYRQTAETFLCGLLPESPMATSQRTTDGLLWVNQWNPMQYTVASSFLAVVYSDYMLSSQTSNLYCSGKLYDPMELRNFAVSQLDYILGNNRMEMSYLVGYGSRYPQQVHHRGASIPVDANSNCSDGFKWLHREHPNPNVAVGALVGGPSLSDTYTDSRNNTKESEPTTYNSALIVGLISGLITASSQLESFVKN</sequence>
<keyword evidence="4 9" id="KW-0136">Cellulose degradation</keyword>
<comment type="similarity">
    <text evidence="2 8 9">Belongs to the glycosyl hydrolase 9 (cellulase E) family.</text>
</comment>
<evidence type="ECO:0000256" key="3">
    <source>
        <dbReference type="ARBA" id="ARBA00022801"/>
    </source>
</evidence>
<feature type="region of interest" description="Disordered" evidence="10">
    <location>
        <begin position="38"/>
        <end position="103"/>
    </location>
</feature>
<evidence type="ECO:0000256" key="2">
    <source>
        <dbReference type="ARBA" id="ARBA00007072"/>
    </source>
</evidence>
<dbReference type="InterPro" id="IPR001701">
    <property type="entry name" value="Glyco_hydro_9"/>
</dbReference>
<evidence type="ECO:0000256" key="9">
    <source>
        <dbReference type="RuleBase" id="RU361166"/>
    </source>
</evidence>
<keyword evidence="3 8" id="KW-0378">Hydrolase</keyword>
<dbReference type="PANTHER" id="PTHR22298">
    <property type="entry name" value="ENDO-1,4-BETA-GLUCANASE"/>
    <property type="match status" value="1"/>
</dbReference>
<dbReference type="OrthoDB" id="10257085at2759"/>
<keyword evidence="14" id="KW-1185">Reference proteome</keyword>
<keyword evidence="5 8" id="KW-0119">Carbohydrate metabolism</keyword>
<dbReference type="InterPro" id="IPR018221">
    <property type="entry name" value="Glyco_hydro_9_His_AS"/>
</dbReference>
<protein>
    <recommendedName>
        <fullName evidence="9">Endoglucanase</fullName>
        <ecNumber evidence="9">3.2.1.4</ecNumber>
    </recommendedName>
</protein>
<keyword evidence="11" id="KW-0472">Membrane</keyword>
<evidence type="ECO:0000256" key="4">
    <source>
        <dbReference type="ARBA" id="ARBA00023001"/>
    </source>
</evidence>
<evidence type="ECO:0000256" key="7">
    <source>
        <dbReference type="ARBA" id="ARBA00023326"/>
    </source>
</evidence>
<proteinExistence type="inferred from homology"/>
<dbReference type="FunFam" id="1.50.10.10:FF:000020">
    <property type="entry name" value="Endoglucanase"/>
    <property type="match status" value="1"/>
</dbReference>
<gene>
    <name evidence="13" type="ORF">K7X08_018331</name>
</gene>
<comment type="caution">
    <text evidence="13">The sequence shown here is derived from an EMBL/GenBank/DDBJ whole genome shotgun (WGS) entry which is preliminary data.</text>
</comment>
<evidence type="ECO:0000256" key="11">
    <source>
        <dbReference type="SAM" id="Phobius"/>
    </source>
</evidence>
<dbReference type="GO" id="GO:0008810">
    <property type="term" value="F:cellulase activity"/>
    <property type="evidence" value="ECO:0007669"/>
    <property type="project" value="UniProtKB-EC"/>
</dbReference>
<organism evidence="13 14">
    <name type="scientific">Anisodus acutangulus</name>
    <dbReference type="NCBI Taxonomy" id="402998"/>
    <lineage>
        <taxon>Eukaryota</taxon>
        <taxon>Viridiplantae</taxon>
        <taxon>Streptophyta</taxon>
        <taxon>Embryophyta</taxon>
        <taxon>Tracheophyta</taxon>
        <taxon>Spermatophyta</taxon>
        <taxon>Magnoliopsida</taxon>
        <taxon>eudicotyledons</taxon>
        <taxon>Gunneridae</taxon>
        <taxon>Pentapetalae</taxon>
        <taxon>asterids</taxon>
        <taxon>lamiids</taxon>
        <taxon>Solanales</taxon>
        <taxon>Solanaceae</taxon>
        <taxon>Solanoideae</taxon>
        <taxon>Hyoscyameae</taxon>
        <taxon>Anisodus</taxon>
    </lineage>
</organism>
<dbReference type="Gene3D" id="1.50.10.10">
    <property type="match status" value="1"/>
</dbReference>
<reference evidence="14" key="1">
    <citation type="journal article" date="2023" name="Proc. Natl. Acad. Sci. U.S.A.">
        <title>Genomic and structural basis for evolution of tropane alkaloid biosynthesis.</title>
        <authorList>
            <person name="Wanga Y.-J."/>
            <person name="Taina T."/>
            <person name="Yua J.-Y."/>
            <person name="Lia J."/>
            <person name="Xua B."/>
            <person name="Chenc J."/>
            <person name="D'Auriad J.C."/>
            <person name="Huanga J.-P."/>
            <person name="Huanga S.-X."/>
        </authorList>
    </citation>
    <scope>NUCLEOTIDE SEQUENCE [LARGE SCALE GENOMIC DNA]</scope>
    <source>
        <strain evidence="14">cv. KIB-2019</strain>
    </source>
</reference>
<name>A0A9Q1M070_9SOLA</name>
<dbReference type="InterPro" id="IPR012341">
    <property type="entry name" value="6hp_glycosidase-like_sf"/>
</dbReference>
<evidence type="ECO:0000256" key="5">
    <source>
        <dbReference type="ARBA" id="ARBA00023277"/>
    </source>
</evidence>
<dbReference type="EMBL" id="JAJAGQ010000013">
    <property type="protein sequence ID" value="KAJ8545748.1"/>
    <property type="molecule type" value="Genomic_DNA"/>
</dbReference>
<keyword evidence="6 8" id="KW-0326">Glycosidase</keyword>
<dbReference type="Pfam" id="PF00759">
    <property type="entry name" value="Glyco_hydro_9"/>
    <property type="match status" value="1"/>
</dbReference>
<evidence type="ECO:0000256" key="8">
    <source>
        <dbReference type="PROSITE-ProRule" id="PRU10059"/>
    </source>
</evidence>
<evidence type="ECO:0000313" key="13">
    <source>
        <dbReference type="EMBL" id="KAJ8545748.1"/>
    </source>
</evidence>
<feature type="compositionally biased region" description="Low complexity" evidence="10">
    <location>
        <begin position="40"/>
        <end position="57"/>
    </location>
</feature>
<keyword evidence="7 8" id="KW-0624">Polysaccharide degradation</keyword>
<evidence type="ECO:0000259" key="12">
    <source>
        <dbReference type="Pfam" id="PF00759"/>
    </source>
</evidence>
<accession>A0A9Q1M070</accession>
<keyword evidence="11" id="KW-1133">Transmembrane helix</keyword>
<dbReference type="InterPro" id="IPR008928">
    <property type="entry name" value="6-hairpin_glycosidase_sf"/>
</dbReference>
<dbReference type="SUPFAM" id="SSF48208">
    <property type="entry name" value="Six-hairpin glycosidases"/>
    <property type="match status" value="1"/>
</dbReference>
<dbReference type="GO" id="GO:0030245">
    <property type="term" value="P:cellulose catabolic process"/>
    <property type="evidence" value="ECO:0007669"/>
    <property type="project" value="UniProtKB-KW"/>
</dbReference>
<dbReference type="Proteomes" id="UP001152561">
    <property type="component" value="Unassembled WGS sequence"/>
</dbReference>
<feature type="transmembrane region" description="Helical" evidence="11">
    <location>
        <begin position="131"/>
        <end position="149"/>
    </location>
</feature>
<dbReference type="AlphaFoldDB" id="A0A9Q1M070"/>
<dbReference type="PROSITE" id="PS00592">
    <property type="entry name" value="GH9_2"/>
    <property type="match status" value="1"/>
</dbReference>
<evidence type="ECO:0000256" key="10">
    <source>
        <dbReference type="SAM" id="MobiDB-lite"/>
    </source>
</evidence>
<feature type="domain" description="Glycoside hydrolase family 9" evidence="12">
    <location>
        <begin position="182"/>
        <end position="632"/>
    </location>
</feature>
<evidence type="ECO:0000313" key="14">
    <source>
        <dbReference type="Proteomes" id="UP001152561"/>
    </source>
</evidence>
<evidence type="ECO:0000256" key="6">
    <source>
        <dbReference type="ARBA" id="ARBA00023295"/>
    </source>
</evidence>
<evidence type="ECO:0000256" key="1">
    <source>
        <dbReference type="ARBA" id="ARBA00000966"/>
    </source>
</evidence>
<dbReference type="EC" id="3.2.1.4" evidence="9"/>
<keyword evidence="11" id="KW-0812">Transmembrane</keyword>